<name>B9TAY2_RICCO</name>
<dbReference type="InterPro" id="IPR040361">
    <property type="entry name" value="TPD1"/>
</dbReference>
<dbReference type="Pfam" id="PF24068">
    <property type="entry name" value="TPD1_C"/>
    <property type="match status" value="1"/>
</dbReference>
<dbReference type="FunCoup" id="B9TAY2">
    <property type="interactions" value="1"/>
</dbReference>
<evidence type="ECO:0000313" key="3">
    <source>
        <dbReference type="EMBL" id="EEF26982.1"/>
    </source>
</evidence>
<dbReference type="AlphaFoldDB" id="B9TAY2"/>
<reference evidence="4" key="1">
    <citation type="journal article" date="2010" name="Nat. Biotechnol.">
        <title>Draft genome sequence of the oilseed species Ricinus communis.</title>
        <authorList>
            <person name="Chan A.P."/>
            <person name="Crabtree J."/>
            <person name="Zhao Q."/>
            <person name="Lorenzi H."/>
            <person name="Orvis J."/>
            <person name="Puiu D."/>
            <person name="Melake-Berhan A."/>
            <person name="Jones K.M."/>
            <person name="Redman J."/>
            <person name="Chen G."/>
            <person name="Cahoon E.B."/>
            <person name="Gedil M."/>
            <person name="Stanke M."/>
            <person name="Haas B.J."/>
            <person name="Wortman J.R."/>
            <person name="Fraser-Liggett C.M."/>
            <person name="Ravel J."/>
            <person name="Rabinowicz P.D."/>
        </authorList>
    </citation>
    <scope>NUCLEOTIDE SEQUENCE [LARGE SCALE GENOMIC DNA]</scope>
    <source>
        <strain evidence="4">cv. Hale</strain>
    </source>
</reference>
<dbReference type="STRING" id="3988.B9TAY2"/>
<dbReference type="InParanoid" id="B9TAY2"/>
<keyword evidence="4" id="KW-1185">Reference proteome</keyword>
<proteinExistence type="predicted"/>
<evidence type="ECO:0000256" key="2">
    <source>
        <dbReference type="SAM" id="Phobius"/>
    </source>
</evidence>
<protein>
    <recommendedName>
        <fullName evidence="5">Protein TAPETUM DETERMINANT 1</fullName>
    </recommendedName>
</protein>
<dbReference type="EMBL" id="EQ976032">
    <property type="protein sequence ID" value="EEF26982.1"/>
    <property type="molecule type" value="Genomic_DNA"/>
</dbReference>
<keyword evidence="2" id="KW-1133">Transmembrane helix</keyword>
<gene>
    <name evidence="3" type="ORF">RCOM_1961340</name>
</gene>
<dbReference type="Proteomes" id="UP000008311">
    <property type="component" value="Unassembled WGS sequence"/>
</dbReference>
<evidence type="ECO:0000313" key="4">
    <source>
        <dbReference type="Proteomes" id="UP000008311"/>
    </source>
</evidence>
<feature type="non-terminal residue" evidence="3">
    <location>
        <position position="180"/>
    </location>
</feature>
<keyword evidence="2" id="KW-0812">Transmembrane</keyword>
<dbReference type="GO" id="GO:0001709">
    <property type="term" value="P:cell fate determination"/>
    <property type="evidence" value="ECO:0000318"/>
    <property type="project" value="GO_Central"/>
</dbReference>
<evidence type="ECO:0008006" key="5">
    <source>
        <dbReference type="Google" id="ProtNLM"/>
    </source>
</evidence>
<keyword evidence="2" id="KW-0472">Membrane</keyword>
<dbReference type="PANTHER" id="PTHR33184:SF61">
    <property type="entry name" value="TPD1 PROTEIN HOMOLOG 1"/>
    <property type="match status" value="1"/>
</dbReference>
<accession>B9TAY2</accession>
<keyword evidence="1" id="KW-0732">Signal</keyword>
<dbReference type="eggNOG" id="ENOG502S138">
    <property type="taxonomic scope" value="Eukaryota"/>
</dbReference>
<feature type="transmembrane region" description="Helical" evidence="2">
    <location>
        <begin position="29"/>
        <end position="53"/>
    </location>
</feature>
<sequence>RPNFRVVQNTYIHKLVMRSPLLRSFDKRVVCIFSVVGTIIGSLLASFCVADLFQAEATAISESGIQSIVISKDIRNTASCRSRKLLQYNDNGDGNRIGTSCSKDDIVIYQGSITPLPDGVPSYTVQVLNICDCSISNIHVSCGWFSSVRLINPRIFRRIFFDDCLVNDGEALGPGEAISF</sequence>
<evidence type="ECO:0000256" key="1">
    <source>
        <dbReference type="ARBA" id="ARBA00022729"/>
    </source>
</evidence>
<dbReference type="PANTHER" id="PTHR33184">
    <property type="entry name" value="PROTEIN TAPETUM DETERMINANT 1-LIKE-RELATED"/>
    <property type="match status" value="1"/>
</dbReference>
<organism evidence="3 4">
    <name type="scientific">Ricinus communis</name>
    <name type="common">Castor bean</name>
    <dbReference type="NCBI Taxonomy" id="3988"/>
    <lineage>
        <taxon>Eukaryota</taxon>
        <taxon>Viridiplantae</taxon>
        <taxon>Streptophyta</taxon>
        <taxon>Embryophyta</taxon>
        <taxon>Tracheophyta</taxon>
        <taxon>Spermatophyta</taxon>
        <taxon>Magnoliopsida</taxon>
        <taxon>eudicotyledons</taxon>
        <taxon>Gunneridae</taxon>
        <taxon>Pentapetalae</taxon>
        <taxon>rosids</taxon>
        <taxon>fabids</taxon>
        <taxon>Malpighiales</taxon>
        <taxon>Euphorbiaceae</taxon>
        <taxon>Acalyphoideae</taxon>
        <taxon>Acalypheae</taxon>
        <taxon>Ricinus</taxon>
    </lineage>
</organism>
<feature type="non-terminal residue" evidence="3">
    <location>
        <position position="1"/>
    </location>
</feature>